<comment type="caution">
    <text evidence="3">The sequence shown here is derived from an EMBL/GenBank/DDBJ whole genome shotgun (WGS) entry which is preliminary data.</text>
</comment>
<reference evidence="3 4" key="1">
    <citation type="submission" date="2020-08" db="EMBL/GenBank/DDBJ databases">
        <title>Genomic Encyclopedia of Type Strains, Phase III (KMG-III): the genomes of soil and plant-associated and newly described type strains.</title>
        <authorList>
            <person name="Whitman W."/>
        </authorList>
    </citation>
    <scope>NUCLEOTIDE SEQUENCE [LARGE SCALE GENOMIC DNA]</scope>
    <source>
        <strain evidence="3 4">CECT 5862</strain>
    </source>
</reference>
<dbReference type="AlphaFoldDB" id="A0A7W5AUY4"/>
<accession>A0A7W5AUY4</accession>
<gene>
    <name evidence="3" type="ORF">FHS18_001301</name>
</gene>
<evidence type="ECO:0000256" key="1">
    <source>
        <dbReference type="SAM" id="MobiDB-lite"/>
    </source>
</evidence>
<keyword evidence="4" id="KW-1185">Reference proteome</keyword>
<keyword evidence="2" id="KW-0812">Transmembrane</keyword>
<evidence type="ECO:0000256" key="2">
    <source>
        <dbReference type="SAM" id="Phobius"/>
    </source>
</evidence>
<dbReference type="EMBL" id="JACHXK010000002">
    <property type="protein sequence ID" value="MBB3109249.1"/>
    <property type="molecule type" value="Genomic_DNA"/>
</dbReference>
<feature type="compositionally biased region" description="Basic and acidic residues" evidence="1">
    <location>
        <begin position="1"/>
        <end position="13"/>
    </location>
</feature>
<organism evidence="3 4">
    <name type="scientific">Paenibacillus phyllosphaerae</name>
    <dbReference type="NCBI Taxonomy" id="274593"/>
    <lineage>
        <taxon>Bacteria</taxon>
        <taxon>Bacillati</taxon>
        <taxon>Bacillota</taxon>
        <taxon>Bacilli</taxon>
        <taxon>Bacillales</taxon>
        <taxon>Paenibacillaceae</taxon>
        <taxon>Paenibacillus</taxon>
    </lineage>
</organism>
<sequence>MSRVEKFGSRKLDGGNVRARGKAGAKPDAEGEQLPSRVEKYPSNRYKFTHWFYRFLIMLFIMLAVGLLLWGKRRYGL</sequence>
<proteinExistence type="predicted"/>
<evidence type="ECO:0000313" key="3">
    <source>
        <dbReference type="EMBL" id="MBB3109249.1"/>
    </source>
</evidence>
<evidence type="ECO:0000313" key="4">
    <source>
        <dbReference type="Proteomes" id="UP000570361"/>
    </source>
</evidence>
<feature type="transmembrane region" description="Helical" evidence="2">
    <location>
        <begin position="51"/>
        <end position="71"/>
    </location>
</feature>
<keyword evidence="2" id="KW-1133">Transmembrane helix</keyword>
<feature type="region of interest" description="Disordered" evidence="1">
    <location>
        <begin position="1"/>
        <end position="36"/>
    </location>
</feature>
<protein>
    <submittedName>
        <fullName evidence="3">Uncharacterized protein</fullName>
    </submittedName>
</protein>
<dbReference type="Proteomes" id="UP000570361">
    <property type="component" value="Unassembled WGS sequence"/>
</dbReference>
<keyword evidence="2" id="KW-0472">Membrane</keyword>
<name>A0A7W5AUY4_9BACL</name>